<reference evidence="2" key="1">
    <citation type="journal article" date="2022" name="ISME J.">
        <title>Identification of active gaseous-alkane degraders at natural gas seeps.</title>
        <authorList>
            <person name="Farhan Ul Haque M."/>
            <person name="Hernandez M."/>
            <person name="Crombie A.T."/>
            <person name="Murrell J.C."/>
        </authorList>
    </citation>
    <scope>NUCLEOTIDE SEQUENCE</scope>
    <source>
        <strain evidence="2">PC2</strain>
    </source>
</reference>
<organism evidence="2 3">
    <name type="scientific">Candidatus Rhodoblastus alkanivorans</name>
    <dbReference type="NCBI Taxonomy" id="2954117"/>
    <lineage>
        <taxon>Bacteria</taxon>
        <taxon>Pseudomonadati</taxon>
        <taxon>Pseudomonadota</taxon>
        <taxon>Alphaproteobacteria</taxon>
        <taxon>Hyphomicrobiales</taxon>
        <taxon>Rhodoblastaceae</taxon>
        <taxon>Rhodoblastus</taxon>
    </lineage>
</organism>
<evidence type="ECO:0000313" key="3">
    <source>
        <dbReference type="Proteomes" id="UP001139104"/>
    </source>
</evidence>
<feature type="compositionally biased region" description="Basic and acidic residues" evidence="1">
    <location>
        <begin position="159"/>
        <end position="174"/>
    </location>
</feature>
<comment type="caution">
    <text evidence="2">The sequence shown here is derived from an EMBL/GenBank/DDBJ whole genome shotgun (WGS) entry which is preliminary data.</text>
</comment>
<gene>
    <name evidence="2" type="ORF">K2U94_15925</name>
</gene>
<name>A0ABS9Z9Y1_9HYPH</name>
<evidence type="ECO:0000313" key="2">
    <source>
        <dbReference type="EMBL" id="MCI4684231.1"/>
    </source>
</evidence>
<dbReference type="InterPro" id="IPR025444">
    <property type="entry name" value="Monooxy_af470"/>
</dbReference>
<dbReference type="Proteomes" id="UP001139104">
    <property type="component" value="Unassembled WGS sequence"/>
</dbReference>
<evidence type="ECO:0000256" key="1">
    <source>
        <dbReference type="SAM" id="MobiDB-lite"/>
    </source>
</evidence>
<dbReference type="RefSeq" id="WP_243068136.1">
    <property type="nucleotide sequence ID" value="NZ_JAIVFK010000088.1"/>
</dbReference>
<protein>
    <submittedName>
        <fullName evidence="2">DUF4188 domain-containing protein</fullName>
    </submittedName>
</protein>
<feature type="region of interest" description="Disordered" evidence="1">
    <location>
        <begin position="152"/>
        <end position="174"/>
    </location>
</feature>
<sequence length="174" mass="19396">MAEVIPGKMTARIDGDFVVFLIGMRINNFFKFGQWLPVARAMGPMIEELTRAPDLGLLHARTHFGMRNIMVVQYWRSFDHLRGYATGGDHLHLKAWRDFNKAVAASAGNDAVGIWHETYLVGAGQYETLYTNMPPYGLGAFAELGPAKSRLNSAAGRLGRTDGSDQPEGRDRRR</sequence>
<keyword evidence="3" id="KW-1185">Reference proteome</keyword>
<dbReference type="Pfam" id="PF13826">
    <property type="entry name" value="Monooxy_af470-like"/>
    <property type="match status" value="1"/>
</dbReference>
<dbReference type="EMBL" id="JAIVFP010000001">
    <property type="protein sequence ID" value="MCI4684231.1"/>
    <property type="molecule type" value="Genomic_DNA"/>
</dbReference>
<accession>A0ABS9Z9Y1</accession>
<proteinExistence type="predicted"/>